<keyword evidence="3" id="KW-1185">Reference proteome</keyword>
<dbReference type="PROSITE" id="PS51819">
    <property type="entry name" value="VOC"/>
    <property type="match status" value="2"/>
</dbReference>
<protein>
    <submittedName>
        <fullName evidence="2">VOC family protein</fullName>
    </submittedName>
</protein>
<dbReference type="InterPro" id="IPR041581">
    <property type="entry name" value="Glyoxalase_6"/>
</dbReference>
<sequence length="260" mass="27881">MARSSGEVSGAPVCVSLATHDLDAAEDFYGEVLGWRFRRSRLGEEFRVACADEVPVAGIAAVVPRLGVPMAWTPYFAVADADVTAARIRERGATTAVGPLAFATGRAALAADRDGAVFGFWEGEVGPERWPDRDGPVRVELKARDAFAAAVFYGEVLDWAEERPGALDVAYEQDHVVVRHHHRTVARIDAGAVESAPDPRARPRWEVHFAVPDLDAAADRAVRAGGAVAGPVGTCLADRRVTLNDWSGTPFTVTEAVERP</sequence>
<dbReference type="RefSeq" id="WP_344167046.1">
    <property type="nucleotide sequence ID" value="NZ_BAAABV010000028.1"/>
</dbReference>
<dbReference type="InterPro" id="IPR053863">
    <property type="entry name" value="Glyoxy/Ble-like_N"/>
</dbReference>
<gene>
    <name evidence="2" type="ORF">GCM10010302_64460</name>
</gene>
<evidence type="ECO:0000313" key="3">
    <source>
        <dbReference type="Proteomes" id="UP001501867"/>
    </source>
</evidence>
<dbReference type="InterPro" id="IPR037523">
    <property type="entry name" value="VOC_core"/>
</dbReference>
<dbReference type="Gene3D" id="3.10.180.10">
    <property type="entry name" value="2,3-Dihydroxybiphenyl 1,2-Dioxygenase, domain 1"/>
    <property type="match status" value="2"/>
</dbReference>
<reference evidence="2 3" key="1">
    <citation type="journal article" date="2019" name="Int. J. Syst. Evol. Microbiol.">
        <title>The Global Catalogue of Microorganisms (GCM) 10K type strain sequencing project: providing services to taxonomists for standard genome sequencing and annotation.</title>
        <authorList>
            <consortium name="The Broad Institute Genomics Platform"/>
            <consortium name="The Broad Institute Genome Sequencing Center for Infectious Disease"/>
            <person name="Wu L."/>
            <person name="Ma J."/>
        </authorList>
    </citation>
    <scope>NUCLEOTIDE SEQUENCE [LARGE SCALE GENOMIC DNA]</scope>
    <source>
        <strain evidence="2 3">JCM 4505</strain>
    </source>
</reference>
<organism evidence="2 3">
    <name type="scientific">Streptomyces polychromogenes</name>
    <dbReference type="NCBI Taxonomy" id="67342"/>
    <lineage>
        <taxon>Bacteria</taxon>
        <taxon>Bacillati</taxon>
        <taxon>Actinomycetota</taxon>
        <taxon>Actinomycetes</taxon>
        <taxon>Kitasatosporales</taxon>
        <taxon>Streptomycetaceae</taxon>
        <taxon>Streptomyces</taxon>
    </lineage>
</organism>
<dbReference type="PANTHER" id="PTHR33993">
    <property type="entry name" value="GLYOXALASE-RELATED"/>
    <property type="match status" value="1"/>
</dbReference>
<dbReference type="Pfam" id="PF22677">
    <property type="entry name" value="Ble-like_N"/>
    <property type="match status" value="1"/>
</dbReference>
<dbReference type="Pfam" id="PF18029">
    <property type="entry name" value="Glyoxalase_6"/>
    <property type="match status" value="1"/>
</dbReference>
<evidence type="ECO:0000259" key="1">
    <source>
        <dbReference type="PROSITE" id="PS51819"/>
    </source>
</evidence>
<dbReference type="InterPro" id="IPR029068">
    <property type="entry name" value="Glyas_Bleomycin-R_OHBP_Dase"/>
</dbReference>
<proteinExistence type="predicted"/>
<dbReference type="Proteomes" id="UP001501867">
    <property type="component" value="Unassembled WGS sequence"/>
</dbReference>
<accession>A0ABN0VSW9</accession>
<dbReference type="PANTHER" id="PTHR33993:SF10">
    <property type="entry name" value="CONSERVED PROTEIN"/>
    <property type="match status" value="1"/>
</dbReference>
<evidence type="ECO:0000313" key="2">
    <source>
        <dbReference type="EMBL" id="GAA0316468.1"/>
    </source>
</evidence>
<comment type="caution">
    <text evidence="2">The sequence shown here is derived from an EMBL/GenBank/DDBJ whole genome shotgun (WGS) entry which is preliminary data.</text>
</comment>
<name>A0ABN0VSW9_9ACTN</name>
<dbReference type="EMBL" id="BAAABV010000028">
    <property type="protein sequence ID" value="GAA0316468.1"/>
    <property type="molecule type" value="Genomic_DNA"/>
</dbReference>
<dbReference type="SUPFAM" id="SSF54593">
    <property type="entry name" value="Glyoxalase/Bleomycin resistance protein/Dihydroxybiphenyl dioxygenase"/>
    <property type="match status" value="2"/>
</dbReference>
<dbReference type="InterPro" id="IPR052164">
    <property type="entry name" value="Anthracycline_SecMetBiosynth"/>
</dbReference>
<feature type="domain" description="VOC" evidence="1">
    <location>
        <begin position="11"/>
        <end position="123"/>
    </location>
</feature>
<feature type="domain" description="VOC" evidence="1">
    <location>
        <begin position="135"/>
        <end position="256"/>
    </location>
</feature>